<sequence>MAKRLEGKVAVITGGTSGIGLATAKLFHEEGARVLVTGSNPRTLEAARTELEGIAEVVQSDAGDRAQIEALFDRVQKDLGGLDVLFLNAGILVHGTLATLDEAQFDEAFRVNVKGAWLALKAATPLLRAGGAVVLNSSITNAMGTPGSGAYGASKAALRSLGRTAASELADQGVRVNVISPGPTDTGIIEKSGGAADVIAGTKQRLRERSPQKRLGASEEIARAVLFLASDDASYMTGEEIVVDGGMTRV</sequence>
<dbReference type="InterPro" id="IPR051122">
    <property type="entry name" value="SDR_DHRS6-like"/>
</dbReference>
<dbReference type="InterPro" id="IPR020904">
    <property type="entry name" value="Sc_DH/Rdtase_CS"/>
</dbReference>
<dbReference type="OrthoDB" id="9803628at2"/>
<comment type="caution">
    <text evidence="4">The sequence shown here is derived from an EMBL/GenBank/DDBJ whole genome shotgun (WGS) entry which is preliminary data.</text>
</comment>
<dbReference type="SUPFAM" id="SSF51735">
    <property type="entry name" value="NAD(P)-binding Rossmann-fold domains"/>
    <property type="match status" value="1"/>
</dbReference>
<dbReference type="InterPro" id="IPR002347">
    <property type="entry name" value="SDR_fam"/>
</dbReference>
<dbReference type="GO" id="GO:0016491">
    <property type="term" value="F:oxidoreductase activity"/>
    <property type="evidence" value="ECO:0007669"/>
    <property type="project" value="UniProtKB-KW"/>
</dbReference>
<dbReference type="FunFam" id="3.40.50.720:FF:000084">
    <property type="entry name" value="Short-chain dehydrogenase reductase"/>
    <property type="match status" value="1"/>
</dbReference>
<evidence type="ECO:0000313" key="4">
    <source>
        <dbReference type="EMBL" id="EYF07229.1"/>
    </source>
</evidence>
<dbReference type="AlphaFoldDB" id="A0A017TDB1"/>
<dbReference type="PANTHER" id="PTHR43477:SF1">
    <property type="entry name" value="DIHYDROANTICAPSIN 7-DEHYDROGENASE"/>
    <property type="match status" value="1"/>
</dbReference>
<accession>A0A017TDB1</accession>
<dbReference type="Proteomes" id="UP000019678">
    <property type="component" value="Unassembled WGS sequence"/>
</dbReference>
<organism evidence="4 5">
    <name type="scientific">Chondromyces apiculatus DSM 436</name>
    <dbReference type="NCBI Taxonomy" id="1192034"/>
    <lineage>
        <taxon>Bacteria</taxon>
        <taxon>Pseudomonadati</taxon>
        <taxon>Myxococcota</taxon>
        <taxon>Polyangia</taxon>
        <taxon>Polyangiales</taxon>
        <taxon>Polyangiaceae</taxon>
        <taxon>Chondromyces</taxon>
    </lineage>
</organism>
<dbReference type="InterPro" id="IPR036291">
    <property type="entry name" value="NAD(P)-bd_dom_sf"/>
</dbReference>
<dbReference type="STRING" id="1192034.CAP_0708"/>
<dbReference type="PANTHER" id="PTHR43477">
    <property type="entry name" value="DIHYDROANTICAPSIN 7-DEHYDROGENASE"/>
    <property type="match status" value="1"/>
</dbReference>
<dbReference type="Gene3D" id="3.40.50.720">
    <property type="entry name" value="NAD(P)-binding Rossmann-like Domain"/>
    <property type="match status" value="1"/>
</dbReference>
<dbReference type="Pfam" id="PF13561">
    <property type="entry name" value="adh_short_C2"/>
    <property type="match status" value="1"/>
</dbReference>
<gene>
    <name evidence="4" type="ORF">CAP_0708</name>
</gene>
<keyword evidence="5" id="KW-1185">Reference proteome</keyword>
<dbReference type="PRINTS" id="PR00080">
    <property type="entry name" value="SDRFAMILY"/>
</dbReference>
<dbReference type="SMART" id="SM00822">
    <property type="entry name" value="PKS_KR"/>
    <property type="match status" value="1"/>
</dbReference>
<name>A0A017TDB1_9BACT</name>
<proteinExistence type="inferred from homology"/>
<dbReference type="PRINTS" id="PR00081">
    <property type="entry name" value="GDHRDH"/>
</dbReference>
<evidence type="ECO:0000256" key="2">
    <source>
        <dbReference type="ARBA" id="ARBA00023002"/>
    </source>
</evidence>
<evidence type="ECO:0000313" key="5">
    <source>
        <dbReference type="Proteomes" id="UP000019678"/>
    </source>
</evidence>
<dbReference type="EMBL" id="ASRX01000011">
    <property type="protein sequence ID" value="EYF07229.1"/>
    <property type="molecule type" value="Genomic_DNA"/>
</dbReference>
<comment type="similarity">
    <text evidence="1">Belongs to the short-chain dehydrogenases/reductases (SDR) family.</text>
</comment>
<dbReference type="eggNOG" id="COG1028">
    <property type="taxonomic scope" value="Bacteria"/>
</dbReference>
<protein>
    <submittedName>
        <fullName evidence="4">3-oxoacyl-[acyl-carrier protein] reductase</fullName>
    </submittedName>
</protein>
<dbReference type="InterPro" id="IPR057326">
    <property type="entry name" value="KR_dom"/>
</dbReference>
<reference evidence="4 5" key="1">
    <citation type="submission" date="2013-05" db="EMBL/GenBank/DDBJ databases">
        <title>Genome assembly of Chondromyces apiculatus DSM 436.</title>
        <authorList>
            <person name="Sharma G."/>
            <person name="Khatri I."/>
            <person name="Kaur C."/>
            <person name="Mayilraj S."/>
            <person name="Subramanian S."/>
        </authorList>
    </citation>
    <scope>NUCLEOTIDE SEQUENCE [LARGE SCALE GENOMIC DNA]</scope>
    <source>
        <strain evidence="4 5">DSM 436</strain>
    </source>
</reference>
<feature type="domain" description="Ketoreductase" evidence="3">
    <location>
        <begin position="8"/>
        <end position="182"/>
    </location>
</feature>
<dbReference type="PROSITE" id="PS00061">
    <property type="entry name" value="ADH_SHORT"/>
    <property type="match status" value="1"/>
</dbReference>
<keyword evidence="2" id="KW-0560">Oxidoreductase</keyword>
<evidence type="ECO:0000259" key="3">
    <source>
        <dbReference type="SMART" id="SM00822"/>
    </source>
</evidence>
<dbReference type="CDD" id="cd05233">
    <property type="entry name" value="SDR_c"/>
    <property type="match status" value="1"/>
</dbReference>
<dbReference type="RefSeq" id="WP_044238300.1">
    <property type="nucleotide sequence ID" value="NZ_ASRX01000011.1"/>
</dbReference>
<evidence type="ECO:0000256" key="1">
    <source>
        <dbReference type="ARBA" id="ARBA00006484"/>
    </source>
</evidence>